<dbReference type="PROSITE" id="PS51257">
    <property type="entry name" value="PROKAR_LIPOPROTEIN"/>
    <property type="match status" value="1"/>
</dbReference>
<dbReference type="Proteomes" id="UP000216122">
    <property type="component" value="Unassembled WGS sequence"/>
</dbReference>
<dbReference type="EMBL" id="NGQC01000077">
    <property type="protein sequence ID" value="OYT01329.1"/>
    <property type="molecule type" value="Genomic_DNA"/>
</dbReference>
<evidence type="ECO:0000313" key="1">
    <source>
        <dbReference type="EMBL" id="OYT01329.1"/>
    </source>
</evidence>
<accession>A0A256VEV2</accession>
<evidence type="ECO:0000313" key="2">
    <source>
        <dbReference type="Proteomes" id="UP000216122"/>
    </source>
</evidence>
<reference evidence="1 2" key="2">
    <citation type="submission" date="2017-09" db="EMBL/GenBank/DDBJ databases">
        <title>Tripartite evolution among Lactobacillus johnsonii, Lactobacillus taiwanensis, Lactobacillus reuteri and their rodent host.</title>
        <authorList>
            <person name="Wang T."/>
            <person name="Knowles S."/>
            <person name="Cheng C."/>
        </authorList>
    </citation>
    <scope>NUCLEOTIDE SEQUENCE [LARGE SCALE GENOMIC DNA]</scope>
    <source>
        <strain evidence="1 2">103v</strain>
    </source>
</reference>
<dbReference type="Gene3D" id="3.30.1330.80">
    <property type="entry name" value="Hypothetical protein, similar to alpha- acetolactate decarboxylase, domain 2"/>
    <property type="match status" value="1"/>
</dbReference>
<dbReference type="Pfam" id="PF03479">
    <property type="entry name" value="PCC"/>
    <property type="match status" value="1"/>
</dbReference>
<dbReference type="RefSeq" id="WP_094504755.1">
    <property type="nucleotide sequence ID" value="NZ_NGQE01000024.1"/>
</dbReference>
<organism evidence="1 2">
    <name type="scientific">Limosilactobacillus reuteri</name>
    <name type="common">Lactobacillus reuteri</name>
    <dbReference type="NCBI Taxonomy" id="1598"/>
    <lineage>
        <taxon>Bacteria</taxon>
        <taxon>Bacillati</taxon>
        <taxon>Bacillota</taxon>
        <taxon>Bacilli</taxon>
        <taxon>Lactobacillales</taxon>
        <taxon>Lactobacillaceae</taxon>
        <taxon>Limosilactobacillus</taxon>
    </lineage>
</organism>
<protein>
    <submittedName>
        <fullName evidence="1">Uncharacterized protein</fullName>
    </submittedName>
</protein>
<dbReference type="AlphaFoldDB" id="A0A256VEV2"/>
<name>A0A256VEV2_LIMRT</name>
<gene>
    <name evidence="1" type="ORF">CBG21_09710</name>
</gene>
<comment type="caution">
    <text evidence="1">The sequence shown here is derived from an EMBL/GenBank/DDBJ whole genome shotgun (WGS) entry which is preliminary data.</text>
</comment>
<dbReference type="PROSITE" id="PS51742">
    <property type="entry name" value="PPC"/>
    <property type="match status" value="1"/>
</dbReference>
<proteinExistence type="predicted"/>
<dbReference type="InterPro" id="IPR005175">
    <property type="entry name" value="PPC_dom"/>
</dbReference>
<sequence length="92" mass="10248">MCLRIDKGEEILDSILLTCKKYEISSATFYGLGACGKAVIGTYIPEKHDFLLHTKEGMLELVSLMGKFTLMPCFPISILRVMILSILGGTYR</sequence>
<dbReference type="CDD" id="cd11378">
    <property type="entry name" value="DUF296"/>
    <property type="match status" value="1"/>
</dbReference>
<dbReference type="SUPFAM" id="SSF117856">
    <property type="entry name" value="AF0104/ALDC/Ptd012-like"/>
    <property type="match status" value="1"/>
</dbReference>
<reference evidence="2" key="1">
    <citation type="submission" date="2017-05" db="EMBL/GenBank/DDBJ databases">
        <authorList>
            <person name="Lin X.B."/>
            <person name="Stothard P."/>
            <person name="Tasseva G."/>
            <person name="Walter J."/>
        </authorList>
    </citation>
    <scope>NUCLEOTIDE SEQUENCE [LARGE SCALE GENOMIC DNA]</scope>
    <source>
        <strain evidence="2">103v</strain>
    </source>
</reference>